<organism evidence="1 2">
    <name type="scientific">Laccaria amethystina LaAM-08-1</name>
    <dbReference type="NCBI Taxonomy" id="1095629"/>
    <lineage>
        <taxon>Eukaryota</taxon>
        <taxon>Fungi</taxon>
        <taxon>Dikarya</taxon>
        <taxon>Basidiomycota</taxon>
        <taxon>Agaricomycotina</taxon>
        <taxon>Agaricomycetes</taxon>
        <taxon>Agaricomycetidae</taxon>
        <taxon>Agaricales</taxon>
        <taxon>Agaricineae</taxon>
        <taxon>Hydnangiaceae</taxon>
        <taxon>Laccaria</taxon>
    </lineage>
</organism>
<dbReference type="HOGENOM" id="CLU_2671471_0_0_1"/>
<reference evidence="2" key="2">
    <citation type="submission" date="2015-01" db="EMBL/GenBank/DDBJ databases">
        <title>Evolutionary Origins and Diversification of the Mycorrhizal Mutualists.</title>
        <authorList>
            <consortium name="DOE Joint Genome Institute"/>
            <consortium name="Mycorrhizal Genomics Consortium"/>
            <person name="Kohler A."/>
            <person name="Kuo A."/>
            <person name="Nagy L.G."/>
            <person name="Floudas D."/>
            <person name="Copeland A."/>
            <person name="Barry K.W."/>
            <person name="Cichocki N."/>
            <person name="Veneault-Fourrey C."/>
            <person name="LaButti K."/>
            <person name="Lindquist E.A."/>
            <person name="Lipzen A."/>
            <person name="Lundell T."/>
            <person name="Morin E."/>
            <person name="Murat C."/>
            <person name="Riley R."/>
            <person name="Ohm R."/>
            <person name="Sun H."/>
            <person name="Tunlid A."/>
            <person name="Henrissat B."/>
            <person name="Grigoriev I.V."/>
            <person name="Hibbett D.S."/>
            <person name="Martin F."/>
        </authorList>
    </citation>
    <scope>NUCLEOTIDE SEQUENCE [LARGE SCALE GENOMIC DNA]</scope>
    <source>
        <strain evidence="2">LaAM-08-1</strain>
    </source>
</reference>
<protein>
    <submittedName>
        <fullName evidence="1">Uncharacterized protein</fullName>
    </submittedName>
</protein>
<name>A0A0C9XGN8_9AGAR</name>
<keyword evidence="2" id="KW-1185">Reference proteome</keyword>
<dbReference type="Proteomes" id="UP000054477">
    <property type="component" value="Unassembled WGS sequence"/>
</dbReference>
<proteinExistence type="predicted"/>
<dbReference type="EMBL" id="KN838619">
    <property type="protein sequence ID" value="KIK00764.1"/>
    <property type="molecule type" value="Genomic_DNA"/>
</dbReference>
<evidence type="ECO:0000313" key="2">
    <source>
        <dbReference type="Proteomes" id="UP000054477"/>
    </source>
</evidence>
<reference evidence="1 2" key="1">
    <citation type="submission" date="2014-04" db="EMBL/GenBank/DDBJ databases">
        <authorList>
            <consortium name="DOE Joint Genome Institute"/>
            <person name="Kuo A."/>
            <person name="Kohler A."/>
            <person name="Nagy L.G."/>
            <person name="Floudas D."/>
            <person name="Copeland A."/>
            <person name="Barry K.W."/>
            <person name="Cichocki N."/>
            <person name="Veneault-Fourrey C."/>
            <person name="LaButti K."/>
            <person name="Lindquist E.A."/>
            <person name="Lipzen A."/>
            <person name="Lundell T."/>
            <person name="Morin E."/>
            <person name="Murat C."/>
            <person name="Sun H."/>
            <person name="Tunlid A."/>
            <person name="Henrissat B."/>
            <person name="Grigoriev I.V."/>
            <person name="Hibbett D.S."/>
            <person name="Martin F."/>
            <person name="Nordberg H.P."/>
            <person name="Cantor M.N."/>
            <person name="Hua S.X."/>
        </authorList>
    </citation>
    <scope>NUCLEOTIDE SEQUENCE [LARGE SCALE GENOMIC DNA]</scope>
    <source>
        <strain evidence="1 2">LaAM-08-1</strain>
    </source>
</reference>
<sequence length="75" mass="8288">MAIALQARGVNWPSAWMGLGWGAGRCWCAIYDNFVLGYDEGVAIVGVGVVWGFVKTMGHRRLQSTQLDMEQIGWV</sequence>
<gene>
    <name evidence="1" type="ORF">K443DRAFT_678953</name>
</gene>
<dbReference type="AlphaFoldDB" id="A0A0C9XGN8"/>
<evidence type="ECO:0000313" key="1">
    <source>
        <dbReference type="EMBL" id="KIK00764.1"/>
    </source>
</evidence>
<accession>A0A0C9XGN8</accession>